<dbReference type="GO" id="GO:0085020">
    <property type="term" value="P:protein K6-linked ubiquitination"/>
    <property type="evidence" value="ECO:0007669"/>
    <property type="project" value="TreeGrafter"/>
</dbReference>
<dbReference type="PROSITE" id="PS50088">
    <property type="entry name" value="ANK_REPEAT"/>
    <property type="match status" value="12"/>
</dbReference>
<protein>
    <submittedName>
        <fullName evidence="5">Uncharacterized protein</fullName>
    </submittedName>
</protein>
<feature type="repeat" description="ANK" evidence="3">
    <location>
        <begin position="495"/>
        <end position="527"/>
    </location>
</feature>
<dbReference type="OrthoDB" id="194358at2759"/>
<accession>A0A9P0H8S9</accession>
<dbReference type="SUPFAM" id="SSF48403">
    <property type="entry name" value="Ankyrin repeat"/>
    <property type="match status" value="2"/>
</dbReference>
<dbReference type="Pfam" id="PF00023">
    <property type="entry name" value="Ank"/>
    <property type="match status" value="2"/>
</dbReference>
<feature type="signal peptide" evidence="4">
    <location>
        <begin position="1"/>
        <end position="17"/>
    </location>
</feature>
<sequence>MHSRLIVLLSSIGAVLCVTEDIFIETPEGSQLLNGFAVYDQFLFYQERFVGGRMKAAASFVAQHSKVPFAQLFSNMATSDYILIQILHALYSEDTSLLTYLAELATTVDKTEPKREENDWIRRNIKFPSEKSFQVMKSLVILDRNGIMKKLPLILLKEIILIVDMASALETATEVGNMDVIKGILKFDINFNNLDTLFKSAFSNNKIDVVKVLIEKGALDKLPINKTLIDLTSSKEETLLHLAAQSHRPAAVAALLEEGLEPNEMDDDGFTALHRAVEADDEEAAALLVKGGARVDQGTPQGDLPLHLAVSKGNLRMTKLLIQLGSPLDTKNNLGFTPLYVAENTVVAAVLRYIEDIRWEQRMNESKNCREHNCDTERSTSALNTIFLEDINNFFTNLNMRDIFCHNNNIPFIVTLSEIVNLLLRKGEVSRMSSHLQFLLSLKANKIGKEELSEIMINLGYDSPDININPILDSIEDLNAAFMSFDENVKFKNQTGHTNLHVSASEGDLKAVKALVSKGADVEARTNDSWTPLHFAASQGHENIVRYLIQKNASMNAKTSNQETPLHLASANDHADVVKALLENNADVNAEMHPDCMTSLYIASRAGHLEVVKVLVEGDASLKQRDCGNYNLTPFQIALLNGRISVVRFLSLHGANIDERDTVGNTPLYTAAWNGMDTMVKTLIELGANLKSRVGQLGLTAVHAAAARGHAQVVELLLREGADPDIKDRNHATPLHWASSLEVAKVLLNNGAYVDTRNINRETPLHKASSLGRADVVRELLQRGADIDAKTIDGKTPAYEAILQNQYYTLKILIENGTNINAKGPNGLTVLNFGISKGMLKYQSG</sequence>
<feature type="repeat" description="ANK" evidence="3">
    <location>
        <begin position="793"/>
        <end position="825"/>
    </location>
</feature>
<dbReference type="PROSITE" id="PS50297">
    <property type="entry name" value="ANK_REP_REGION"/>
    <property type="match status" value="11"/>
</dbReference>
<organism evidence="5 6">
    <name type="scientific">Nezara viridula</name>
    <name type="common">Southern green stink bug</name>
    <name type="synonym">Cimex viridulus</name>
    <dbReference type="NCBI Taxonomy" id="85310"/>
    <lineage>
        <taxon>Eukaryota</taxon>
        <taxon>Metazoa</taxon>
        <taxon>Ecdysozoa</taxon>
        <taxon>Arthropoda</taxon>
        <taxon>Hexapoda</taxon>
        <taxon>Insecta</taxon>
        <taxon>Pterygota</taxon>
        <taxon>Neoptera</taxon>
        <taxon>Paraneoptera</taxon>
        <taxon>Hemiptera</taxon>
        <taxon>Heteroptera</taxon>
        <taxon>Panheteroptera</taxon>
        <taxon>Pentatomomorpha</taxon>
        <taxon>Pentatomoidea</taxon>
        <taxon>Pentatomidae</taxon>
        <taxon>Pentatominae</taxon>
        <taxon>Nezara</taxon>
    </lineage>
</organism>
<evidence type="ECO:0000256" key="2">
    <source>
        <dbReference type="ARBA" id="ARBA00023043"/>
    </source>
</evidence>
<evidence type="ECO:0000256" key="4">
    <source>
        <dbReference type="SAM" id="SignalP"/>
    </source>
</evidence>
<name>A0A9P0H8S9_NEZVI</name>
<dbReference type="InterPro" id="IPR002110">
    <property type="entry name" value="Ankyrin_rpt"/>
</dbReference>
<evidence type="ECO:0000313" key="6">
    <source>
        <dbReference type="Proteomes" id="UP001152798"/>
    </source>
</evidence>
<feature type="repeat" description="ANK" evidence="3">
    <location>
        <begin position="663"/>
        <end position="695"/>
    </location>
</feature>
<feature type="repeat" description="ANK" evidence="3">
    <location>
        <begin position="697"/>
        <end position="729"/>
    </location>
</feature>
<dbReference type="AlphaFoldDB" id="A0A9P0H8S9"/>
<feature type="repeat" description="ANK" evidence="3">
    <location>
        <begin position="235"/>
        <end position="267"/>
    </location>
</feature>
<dbReference type="Proteomes" id="UP001152798">
    <property type="component" value="Chromosome 3"/>
</dbReference>
<feature type="repeat" description="ANK" evidence="3">
    <location>
        <begin position="760"/>
        <end position="792"/>
    </location>
</feature>
<feature type="chain" id="PRO_5040458102" evidence="4">
    <location>
        <begin position="18"/>
        <end position="845"/>
    </location>
</feature>
<dbReference type="GO" id="GO:0031436">
    <property type="term" value="C:BRCA1-BARD1 complex"/>
    <property type="evidence" value="ECO:0007669"/>
    <property type="project" value="TreeGrafter"/>
</dbReference>
<keyword evidence="4" id="KW-0732">Signal</keyword>
<dbReference type="Pfam" id="PF12796">
    <property type="entry name" value="Ank_2"/>
    <property type="match status" value="4"/>
</dbReference>
<feature type="repeat" description="ANK" evidence="3">
    <location>
        <begin position="301"/>
        <end position="333"/>
    </location>
</feature>
<evidence type="ECO:0000256" key="1">
    <source>
        <dbReference type="ARBA" id="ARBA00022737"/>
    </source>
</evidence>
<feature type="repeat" description="ANK" evidence="3">
    <location>
        <begin position="630"/>
        <end position="662"/>
    </location>
</feature>
<dbReference type="InterPro" id="IPR036770">
    <property type="entry name" value="Ankyrin_rpt-contain_sf"/>
</dbReference>
<evidence type="ECO:0000256" key="3">
    <source>
        <dbReference type="PROSITE-ProRule" id="PRU00023"/>
    </source>
</evidence>
<feature type="repeat" description="ANK" evidence="3">
    <location>
        <begin position="268"/>
        <end position="300"/>
    </location>
</feature>
<dbReference type="PRINTS" id="PR01415">
    <property type="entry name" value="ANKYRIN"/>
</dbReference>
<dbReference type="GO" id="GO:0070531">
    <property type="term" value="C:BRCA1-A complex"/>
    <property type="evidence" value="ECO:0007669"/>
    <property type="project" value="TreeGrafter"/>
</dbReference>
<dbReference type="Gene3D" id="1.25.40.20">
    <property type="entry name" value="Ankyrin repeat-containing domain"/>
    <property type="match status" value="5"/>
</dbReference>
<feature type="repeat" description="ANK" evidence="3">
    <location>
        <begin position="595"/>
        <end position="627"/>
    </location>
</feature>
<reference evidence="5" key="1">
    <citation type="submission" date="2022-01" db="EMBL/GenBank/DDBJ databases">
        <authorList>
            <person name="King R."/>
        </authorList>
    </citation>
    <scope>NUCLEOTIDE SEQUENCE</scope>
</reference>
<keyword evidence="1" id="KW-0677">Repeat</keyword>
<dbReference type="GO" id="GO:0004842">
    <property type="term" value="F:ubiquitin-protein transferase activity"/>
    <property type="evidence" value="ECO:0007669"/>
    <property type="project" value="TreeGrafter"/>
</dbReference>
<dbReference type="EMBL" id="OV725079">
    <property type="protein sequence ID" value="CAH1397503.1"/>
    <property type="molecule type" value="Genomic_DNA"/>
</dbReference>
<evidence type="ECO:0000313" key="5">
    <source>
        <dbReference type="EMBL" id="CAH1397503.1"/>
    </source>
</evidence>
<gene>
    <name evidence="5" type="ORF">NEZAVI_LOCUS7316</name>
</gene>
<keyword evidence="6" id="KW-1185">Reference proteome</keyword>
<proteinExistence type="predicted"/>
<dbReference type="SMART" id="SM00248">
    <property type="entry name" value="ANK"/>
    <property type="match status" value="15"/>
</dbReference>
<keyword evidence="2 3" id="KW-0040">ANK repeat</keyword>
<dbReference type="PANTHER" id="PTHR24171">
    <property type="entry name" value="ANKYRIN REPEAT DOMAIN-CONTAINING PROTEIN 39-RELATED"/>
    <property type="match status" value="1"/>
</dbReference>
<feature type="repeat" description="ANK" evidence="3">
    <location>
        <begin position="561"/>
        <end position="593"/>
    </location>
</feature>
<feature type="repeat" description="ANK" evidence="3">
    <location>
        <begin position="528"/>
        <end position="560"/>
    </location>
</feature>